<dbReference type="GO" id="GO:0006396">
    <property type="term" value="P:RNA processing"/>
    <property type="evidence" value="ECO:0007669"/>
    <property type="project" value="InterPro"/>
</dbReference>
<dbReference type="CDD" id="cd18103">
    <property type="entry name" value="SpoU-like_RlmB"/>
    <property type="match status" value="1"/>
</dbReference>
<dbReference type="NCBIfam" id="TIGR00186">
    <property type="entry name" value="rRNA_methyl_3"/>
    <property type="match status" value="1"/>
</dbReference>
<dbReference type="Pfam" id="PF00588">
    <property type="entry name" value="SpoU_methylase"/>
    <property type="match status" value="1"/>
</dbReference>
<dbReference type="Proteomes" id="UP000065807">
    <property type="component" value="Chromosome"/>
</dbReference>
<dbReference type="InterPro" id="IPR029064">
    <property type="entry name" value="Ribosomal_eL30-like_sf"/>
</dbReference>
<dbReference type="InterPro" id="IPR029028">
    <property type="entry name" value="Alpha/beta_knot_MTases"/>
</dbReference>
<dbReference type="RefSeq" id="WP_158509701.1">
    <property type="nucleotide sequence ID" value="NZ_AP014924.1"/>
</dbReference>
<evidence type="ECO:0000256" key="1">
    <source>
        <dbReference type="ARBA" id="ARBA00007228"/>
    </source>
</evidence>
<reference evidence="6" key="2">
    <citation type="journal article" date="2016" name="Int. J. Syst. Evol. Microbiol.">
        <title>Complete genome sequence and cell structure of Limnochorda pilosa, a Gram-negative spore-former within the phylum Firmicutes.</title>
        <authorList>
            <person name="Watanabe M."/>
            <person name="Kojima H."/>
            <person name="Fukui M."/>
        </authorList>
    </citation>
    <scope>NUCLEOTIDE SEQUENCE [LARGE SCALE GENOMIC DNA]</scope>
    <source>
        <strain evidence="6">HC45</strain>
    </source>
</reference>
<reference evidence="6" key="1">
    <citation type="submission" date="2015-07" db="EMBL/GenBank/DDBJ databases">
        <title>Complete genome sequence and phylogenetic analysis of Limnochorda pilosa.</title>
        <authorList>
            <person name="Watanabe M."/>
            <person name="Kojima H."/>
            <person name="Fukui M."/>
        </authorList>
    </citation>
    <scope>NUCLEOTIDE SEQUENCE [LARGE SCALE GENOMIC DNA]</scope>
    <source>
        <strain evidence="6">HC45</strain>
    </source>
</reference>
<dbReference type="FunFam" id="3.40.1280.10:FF:000008">
    <property type="entry name" value="Group 3 RNA methyltransferase TrmH"/>
    <property type="match status" value="1"/>
</dbReference>
<dbReference type="PANTHER" id="PTHR46429">
    <property type="entry name" value="23S RRNA (GUANOSINE-2'-O-)-METHYLTRANSFERASE RLMB"/>
    <property type="match status" value="1"/>
</dbReference>
<dbReference type="SMART" id="SM00967">
    <property type="entry name" value="SpoU_sub_bind"/>
    <property type="match status" value="1"/>
</dbReference>
<comment type="similarity">
    <text evidence="1">Belongs to the class IV-like SAM-binding methyltransferase superfamily. RNA methyltransferase TrmH family.</text>
</comment>
<evidence type="ECO:0000256" key="3">
    <source>
        <dbReference type="ARBA" id="ARBA00022679"/>
    </source>
</evidence>
<dbReference type="EMBL" id="AP014924">
    <property type="protein sequence ID" value="BAS29108.1"/>
    <property type="molecule type" value="Genomic_DNA"/>
</dbReference>
<sequence length="254" mass="27539">MEGRQAVLELLRSGRPVERLLVARDRRGTAVGSLLKAAEERHLRVEEVDVTELARLSQTGRHQGVIAFGQPQPKQELEAWVAAQAGRKEVLLLACDQVQDPHNLGALARSAEAAGAAGMVVPARRSAGLTATVERAAAGATSYLPWVEVVNLARALERLQQAGFWVLGLDAQGERSLWEVDLPRRLVAVVGAEGSGLRPLVRSRCDELVRIPMRGHVGSLNVSVAGALFLFEVLRRRTTQSWDEDSSRRRGGGA</sequence>
<dbReference type="GO" id="GO:0005829">
    <property type="term" value="C:cytosol"/>
    <property type="evidence" value="ECO:0007669"/>
    <property type="project" value="TreeGrafter"/>
</dbReference>
<dbReference type="InterPro" id="IPR001537">
    <property type="entry name" value="SpoU_MeTrfase"/>
</dbReference>
<dbReference type="GO" id="GO:0032259">
    <property type="term" value="P:methylation"/>
    <property type="evidence" value="ECO:0007669"/>
    <property type="project" value="UniProtKB-KW"/>
</dbReference>
<evidence type="ECO:0000313" key="6">
    <source>
        <dbReference type="Proteomes" id="UP000065807"/>
    </source>
</evidence>
<dbReference type="AlphaFoldDB" id="A0A0K2SPP5"/>
<dbReference type="InterPro" id="IPR029026">
    <property type="entry name" value="tRNA_m1G_MTases_N"/>
</dbReference>
<evidence type="ECO:0000259" key="4">
    <source>
        <dbReference type="SMART" id="SM00967"/>
    </source>
</evidence>
<keyword evidence="3 5" id="KW-0808">Transferase</keyword>
<protein>
    <submittedName>
        <fullName evidence="5">RNA methyltransferase</fullName>
    </submittedName>
</protein>
<dbReference type="PATRIC" id="fig|1555112.3.peg.3329"/>
<dbReference type="InterPro" id="IPR013123">
    <property type="entry name" value="SpoU_subst-bd"/>
</dbReference>
<dbReference type="KEGG" id="lpil:LIP_3295"/>
<dbReference type="InterPro" id="IPR004441">
    <property type="entry name" value="rRNA_MeTrfase_TrmH"/>
</dbReference>
<dbReference type="SUPFAM" id="SSF75217">
    <property type="entry name" value="alpha/beta knot"/>
    <property type="match status" value="1"/>
</dbReference>
<feature type="domain" description="RNA 2-O ribose methyltransferase substrate binding" evidence="4">
    <location>
        <begin position="2"/>
        <end position="75"/>
    </location>
</feature>
<evidence type="ECO:0000313" key="5">
    <source>
        <dbReference type="EMBL" id="BAS29108.1"/>
    </source>
</evidence>
<name>A0A0K2SPP5_LIMPI</name>
<dbReference type="GO" id="GO:0003723">
    <property type="term" value="F:RNA binding"/>
    <property type="evidence" value="ECO:0007669"/>
    <property type="project" value="InterPro"/>
</dbReference>
<evidence type="ECO:0000256" key="2">
    <source>
        <dbReference type="ARBA" id="ARBA00022603"/>
    </source>
</evidence>
<dbReference type="Pfam" id="PF08032">
    <property type="entry name" value="SpoU_sub_bind"/>
    <property type="match status" value="1"/>
</dbReference>
<keyword evidence="6" id="KW-1185">Reference proteome</keyword>
<dbReference type="Gene3D" id="3.30.1330.30">
    <property type="match status" value="1"/>
</dbReference>
<dbReference type="STRING" id="1555112.LIP_3295"/>
<keyword evidence="2 5" id="KW-0489">Methyltransferase</keyword>
<dbReference type="PANTHER" id="PTHR46429:SF1">
    <property type="entry name" value="23S RRNA (GUANOSINE-2'-O-)-METHYLTRANSFERASE RLMB"/>
    <property type="match status" value="1"/>
</dbReference>
<proteinExistence type="inferred from homology"/>
<accession>A0A0K2SPP5</accession>
<dbReference type="SUPFAM" id="SSF55315">
    <property type="entry name" value="L30e-like"/>
    <property type="match status" value="1"/>
</dbReference>
<dbReference type="GO" id="GO:0008173">
    <property type="term" value="F:RNA methyltransferase activity"/>
    <property type="evidence" value="ECO:0007669"/>
    <property type="project" value="InterPro"/>
</dbReference>
<gene>
    <name evidence="5" type="ORF">LIP_3295</name>
</gene>
<dbReference type="OrthoDB" id="9794400at2"/>
<organism evidence="5 6">
    <name type="scientific">Limnochorda pilosa</name>
    <dbReference type="NCBI Taxonomy" id="1555112"/>
    <lineage>
        <taxon>Bacteria</taxon>
        <taxon>Bacillati</taxon>
        <taxon>Bacillota</taxon>
        <taxon>Limnochordia</taxon>
        <taxon>Limnochordales</taxon>
        <taxon>Limnochordaceae</taxon>
        <taxon>Limnochorda</taxon>
    </lineage>
</organism>
<dbReference type="Gene3D" id="3.40.1280.10">
    <property type="match status" value="1"/>
</dbReference>